<organism evidence="10 11">
    <name type="scientific">Paralysiella testudinis</name>
    <dbReference type="NCBI Taxonomy" id="2809020"/>
    <lineage>
        <taxon>Bacteria</taxon>
        <taxon>Pseudomonadati</taxon>
        <taxon>Pseudomonadota</taxon>
        <taxon>Betaproteobacteria</taxon>
        <taxon>Neisseriales</taxon>
        <taxon>Neisseriaceae</taxon>
        <taxon>Paralysiella</taxon>
    </lineage>
</organism>
<dbReference type="InterPro" id="IPR013525">
    <property type="entry name" value="ABC2_TM"/>
</dbReference>
<dbReference type="RefSeq" id="WP_230339856.1">
    <property type="nucleotide sequence ID" value="NZ_CP069798.1"/>
</dbReference>
<feature type="transmembrane region" description="Helical" evidence="8">
    <location>
        <begin position="20"/>
        <end position="38"/>
    </location>
</feature>
<dbReference type="EMBL" id="CP069798">
    <property type="protein sequence ID" value="QRQ82572.1"/>
    <property type="molecule type" value="Genomic_DNA"/>
</dbReference>
<evidence type="ECO:0000256" key="7">
    <source>
        <dbReference type="ARBA" id="ARBA00023136"/>
    </source>
</evidence>
<dbReference type="InterPro" id="IPR051449">
    <property type="entry name" value="ABC-2_transporter_component"/>
</dbReference>
<accession>A0A892ZI13</accession>
<dbReference type="AlphaFoldDB" id="A0A892ZI13"/>
<evidence type="ECO:0000259" key="9">
    <source>
        <dbReference type="PROSITE" id="PS51012"/>
    </source>
</evidence>
<keyword evidence="5 8" id="KW-0812">Transmembrane</keyword>
<dbReference type="GO" id="GO:0005886">
    <property type="term" value="C:plasma membrane"/>
    <property type="evidence" value="ECO:0007669"/>
    <property type="project" value="UniProtKB-SubCell"/>
</dbReference>
<sequence length="417" mass="44975">MILASLIKELKLLGHDLHGLAVLFVLPVAFMLIMSVALSRDADPHINSHIVLVGAADNGLNADFAAALREVQIAVDTLPESDLTQAQAALRQGRYQMLVHNPNAAAAALADEQPLQLQLPPDTEPSWLLAMKGVLRQHYTATRLNAYFAAAKAEPVHVDAVPAPLRKTVNNAVAEATRSRFDVVGDYLARPVFAETYISRAGEAVEKPNSVQHSVPAWLVFGMFFIMIPLSNVMALERQTNTITRLRLARAPATTLVAAKLLPYFLINQLQFVVMLLLGRYLLPLLGVPPLLLNGPLWPYALLAVAVSLAALGYALLVSVLAKSTEHAVVLGGGGIIIMAALGGIMVPAYVMPEAMQALARLSPMAWGLDAFQQLLLNRAGVGGIAAYLQLLLLFAAACLLSAVWLYRRQLATQVRF</sequence>
<protein>
    <submittedName>
        <fullName evidence="10">ABC transporter permease</fullName>
    </submittedName>
</protein>
<evidence type="ECO:0000256" key="2">
    <source>
        <dbReference type="ARBA" id="ARBA00007783"/>
    </source>
</evidence>
<feature type="transmembrane region" description="Helical" evidence="8">
    <location>
        <begin position="257"/>
        <end position="278"/>
    </location>
</feature>
<gene>
    <name evidence="10" type="ORF">JQU52_04040</name>
</gene>
<dbReference type="PANTHER" id="PTHR30294">
    <property type="entry name" value="MEMBRANE COMPONENT OF ABC TRANSPORTER YHHJ-RELATED"/>
    <property type="match status" value="1"/>
</dbReference>
<dbReference type="PANTHER" id="PTHR30294:SF38">
    <property type="entry name" value="TRANSPORT PERMEASE PROTEIN"/>
    <property type="match status" value="1"/>
</dbReference>
<dbReference type="InterPro" id="IPR047817">
    <property type="entry name" value="ABC2_TM_bact-type"/>
</dbReference>
<evidence type="ECO:0000256" key="8">
    <source>
        <dbReference type="SAM" id="Phobius"/>
    </source>
</evidence>
<proteinExistence type="inferred from homology"/>
<keyword evidence="6 8" id="KW-1133">Transmembrane helix</keyword>
<evidence type="ECO:0000256" key="6">
    <source>
        <dbReference type="ARBA" id="ARBA00022989"/>
    </source>
</evidence>
<feature type="domain" description="ABC transmembrane type-2" evidence="9">
    <location>
        <begin position="177"/>
        <end position="410"/>
    </location>
</feature>
<keyword evidence="4" id="KW-1003">Cell membrane</keyword>
<feature type="transmembrane region" description="Helical" evidence="8">
    <location>
        <begin position="298"/>
        <end position="322"/>
    </location>
</feature>
<feature type="transmembrane region" description="Helical" evidence="8">
    <location>
        <begin position="329"/>
        <end position="351"/>
    </location>
</feature>
<dbReference type="Proteomes" id="UP000653156">
    <property type="component" value="Chromosome"/>
</dbReference>
<evidence type="ECO:0000256" key="4">
    <source>
        <dbReference type="ARBA" id="ARBA00022475"/>
    </source>
</evidence>
<feature type="transmembrane region" description="Helical" evidence="8">
    <location>
        <begin position="215"/>
        <end position="236"/>
    </location>
</feature>
<keyword evidence="11" id="KW-1185">Reference proteome</keyword>
<dbReference type="Pfam" id="PF12698">
    <property type="entry name" value="ABC2_membrane_3"/>
    <property type="match status" value="1"/>
</dbReference>
<dbReference type="PROSITE" id="PS51012">
    <property type="entry name" value="ABC_TM2"/>
    <property type="match status" value="1"/>
</dbReference>
<evidence type="ECO:0000256" key="3">
    <source>
        <dbReference type="ARBA" id="ARBA00022448"/>
    </source>
</evidence>
<feature type="transmembrane region" description="Helical" evidence="8">
    <location>
        <begin position="385"/>
        <end position="407"/>
    </location>
</feature>
<evidence type="ECO:0000313" key="11">
    <source>
        <dbReference type="Proteomes" id="UP000653156"/>
    </source>
</evidence>
<name>A0A892ZI13_9NEIS</name>
<dbReference type="GO" id="GO:0140359">
    <property type="term" value="F:ABC-type transporter activity"/>
    <property type="evidence" value="ECO:0007669"/>
    <property type="project" value="InterPro"/>
</dbReference>
<evidence type="ECO:0000256" key="5">
    <source>
        <dbReference type="ARBA" id="ARBA00022692"/>
    </source>
</evidence>
<comment type="subcellular location">
    <subcellularLocation>
        <location evidence="1">Cell membrane</location>
        <topology evidence="1">Multi-pass membrane protein</topology>
    </subcellularLocation>
</comment>
<dbReference type="KEGG" id="ptes:JQU52_04040"/>
<evidence type="ECO:0000313" key="10">
    <source>
        <dbReference type="EMBL" id="QRQ82572.1"/>
    </source>
</evidence>
<keyword evidence="3" id="KW-0813">Transport</keyword>
<evidence type="ECO:0000256" key="1">
    <source>
        <dbReference type="ARBA" id="ARBA00004651"/>
    </source>
</evidence>
<comment type="similarity">
    <text evidence="2">Belongs to the ABC-2 integral membrane protein family.</text>
</comment>
<reference evidence="10" key="1">
    <citation type="submission" date="2021-02" db="EMBL/GenBank/DDBJ databases">
        <title>Neisseriaceae sp. 26B isolated from the cloaca of a Common Toad-headed Turtle (Mesoclemmys nasuta).</title>
        <authorList>
            <person name="Spergser J."/>
            <person name="Busse H.-J."/>
        </authorList>
    </citation>
    <scope>NUCLEOTIDE SEQUENCE</scope>
    <source>
        <strain evidence="10">26B</strain>
    </source>
</reference>
<keyword evidence="7 8" id="KW-0472">Membrane</keyword>